<dbReference type="STRING" id="64969.SAMN02745127_01448"/>
<feature type="signal peptide" evidence="1">
    <location>
        <begin position="1"/>
        <end position="18"/>
    </location>
</feature>
<organism evidence="2 3">
    <name type="scientific">Oceanospirillum multiglobuliferum</name>
    <dbReference type="NCBI Taxonomy" id="64969"/>
    <lineage>
        <taxon>Bacteria</taxon>
        <taxon>Pseudomonadati</taxon>
        <taxon>Pseudomonadota</taxon>
        <taxon>Gammaproteobacteria</taxon>
        <taxon>Oceanospirillales</taxon>
        <taxon>Oceanospirillaceae</taxon>
        <taxon>Oceanospirillum</taxon>
    </lineage>
</organism>
<gene>
    <name evidence="2" type="ORF">BTE48_08200</name>
</gene>
<evidence type="ECO:0008006" key="4">
    <source>
        <dbReference type="Google" id="ProtNLM"/>
    </source>
</evidence>
<keyword evidence="1" id="KW-0732">Signal</keyword>
<evidence type="ECO:0000313" key="3">
    <source>
        <dbReference type="Proteomes" id="UP000191418"/>
    </source>
</evidence>
<reference evidence="2 3" key="1">
    <citation type="submission" date="2017-01" db="EMBL/GenBank/DDBJ databases">
        <title>Genome Sequencing of a Marine Spirillum, Oceanospirillum multiglobuliferum ATCC 33336, from Japan.</title>
        <authorList>
            <person name="Carney J.G."/>
            <person name="Trachtenberg A.M."/>
            <person name="Rheaume B.A."/>
            <person name="Linnane J.D."/>
            <person name="Pitts N.L."/>
            <person name="Mykles D.L."/>
            <person name="Maclea K.S."/>
        </authorList>
    </citation>
    <scope>NUCLEOTIDE SEQUENCE [LARGE SCALE GENOMIC DNA]</scope>
    <source>
        <strain evidence="2 3">ATCC 33336</strain>
    </source>
</reference>
<dbReference type="EMBL" id="MTSM01000008">
    <property type="protein sequence ID" value="OPX55587.1"/>
    <property type="molecule type" value="Genomic_DNA"/>
</dbReference>
<sequence>MNKWLRLVLLVVSLPLTACSTMNFVNGPEMEDTVERETWHHLGLSGVVEYSPPLDVSYSCANQQWDTVTVELSGFNVIASYSPWLPLSIYSPWTIIYECREPID</sequence>
<accession>A0A1T4PE73</accession>
<protein>
    <recommendedName>
        <fullName evidence="4">Bor family protein</fullName>
    </recommendedName>
</protein>
<dbReference type="AlphaFoldDB" id="A0A1T4PE73"/>
<keyword evidence="3" id="KW-1185">Reference proteome</keyword>
<proteinExistence type="predicted"/>
<dbReference type="OrthoDB" id="7065125at2"/>
<evidence type="ECO:0000313" key="2">
    <source>
        <dbReference type="EMBL" id="OPX55587.1"/>
    </source>
</evidence>
<name>A0A1T4PE73_9GAMM</name>
<dbReference type="RefSeq" id="WP_078745058.1">
    <property type="nucleotide sequence ID" value="NZ_FUXG01000008.1"/>
</dbReference>
<comment type="caution">
    <text evidence="2">The sequence shown here is derived from an EMBL/GenBank/DDBJ whole genome shotgun (WGS) entry which is preliminary data.</text>
</comment>
<dbReference type="Proteomes" id="UP000191418">
    <property type="component" value="Unassembled WGS sequence"/>
</dbReference>
<feature type="chain" id="PRO_5012752523" description="Bor family protein" evidence="1">
    <location>
        <begin position="19"/>
        <end position="104"/>
    </location>
</feature>
<evidence type="ECO:0000256" key="1">
    <source>
        <dbReference type="SAM" id="SignalP"/>
    </source>
</evidence>